<reference evidence="9 10" key="1">
    <citation type="journal article" date="2020" name="Microbiol. Resour. Announc.">
        <title>Draft Genome Sequence of a Cladosporium Species Isolated from the Mesophotic Ascidian Didemnum maculosum.</title>
        <authorList>
            <person name="Gioti A."/>
            <person name="Siaperas R."/>
            <person name="Nikolaivits E."/>
            <person name="Le Goff G."/>
            <person name="Ouazzani J."/>
            <person name="Kotoulas G."/>
            <person name="Topakas E."/>
        </authorList>
    </citation>
    <scope>NUCLEOTIDE SEQUENCE [LARGE SCALE GENOMIC DNA]</scope>
    <source>
        <strain evidence="9 10">TM138-S3</strain>
    </source>
</reference>
<sequence>MQNSWNDPIPWSSADVPSRPAPSTTAPLPDTSPIIKRRRISDNNQGRRASKTTRACDACKAKKARCSGMKPCTTCAEKQIECTYESQYLRGRPPTPQSSTPEASTLSELSGVRSNSDTKEYGISNTRSSPELDPSDIHGQYVDPTCGLAFLVRAQSRLKCPSPVDAATRLEQWNQPIISAGDKPLLGLPLNETISGFPTAASHPQADFPSGADAVELFDMFFDVCLATYKPLHRPTVESWYRGASGNIAQGLPLTQGLGSAELSILMSIFSIATYHRFKSLGYTDVIALLSRSDALFRQALAFTDDEMGPARLESAQAPTQAWYTFGSVLQIISALGMHRRDRRPILGPPVDYIHSEIRKRTFWSTYVLDRYLGVVLGRPRHFHDDDIDQDLPDRVNDEEMAPEGRITSESSEDCQLDGFVWNIELARIVGAISHDLYPIKPLSETSRIELTRSLGKKLDAWKASLPAFLSTVKPSSLVRSFRRQCVALRLAYDHAVMHLYRPFLLPRRGRLPTPDATEAFGQESVQLCIAAAQDALRTADGYARDGPLFHAFWWTHYITFCALTVAYVWNMQQPSAEIEGIDRQKLMALAEQCQAHLAQATATNSPSRRYSIILEELRNESRKGSVSESPVNQLLSPAGLVESPGIQRGIPPAGQPYASQQFVHQMGGPFVQWQASDWLEVDASVYGSIQGSSPNVHWFGGGQ</sequence>
<dbReference type="PROSITE" id="PS50048">
    <property type="entry name" value="ZN2_CY6_FUNGAL_2"/>
    <property type="match status" value="1"/>
</dbReference>
<dbReference type="EMBL" id="JAAQHG020000042">
    <property type="protein sequence ID" value="KAL1582877.1"/>
    <property type="molecule type" value="Genomic_DNA"/>
</dbReference>
<dbReference type="AlphaFoldDB" id="A0AB34KGG5"/>
<feature type="region of interest" description="Disordered" evidence="7">
    <location>
        <begin position="1"/>
        <end position="54"/>
    </location>
</feature>
<dbReference type="InterPro" id="IPR007219">
    <property type="entry name" value="XnlR_reg_dom"/>
</dbReference>
<keyword evidence="2" id="KW-0479">Metal-binding</keyword>
<dbReference type="GO" id="GO:0000981">
    <property type="term" value="F:DNA-binding transcription factor activity, RNA polymerase II-specific"/>
    <property type="evidence" value="ECO:0007669"/>
    <property type="project" value="InterPro"/>
</dbReference>
<dbReference type="GeneID" id="96009862"/>
<keyword evidence="4" id="KW-0238">DNA-binding</keyword>
<dbReference type="InterPro" id="IPR051711">
    <property type="entry name" value="Stress_Response_Reg"/>
</dbReference>
<dbReference type="RefSeq" id="XP_069225984.1">
    <property type="nucleotide sequence ID" value="XM_069377024.1"/>
</dbReference>
<feature type="compositionally biased region" description="Polar residues" evidence="7">
    <location>
        <begin position="97"/>
        <end position="115"/>
    </location>
</feature>
<dbReference type="InterPro" id="IPR036864">
    <property type="entry name" value="Zn2-C6_fun-type_DNA-bd_sf"/>
</dbReference>
<name>A0AB34KGG5_9PEZI</name>
<evidence type="ECO:0000256" key="4">
    <source>
        <dbReference type="ARBA" id="ARBA00023125"/>
    </source>
</evidence>
<dbReference type="GO" id="GO:0045944">
    <property type="term" value="P:positive regulation of transcription by RNA polymerase II"/>
    <property type="evidence" value="ECO:0007669"/>
    <property type="project" value="TreeGrafter"/>
</dbReference>
<evidence type="ECO:0000256" key="5">
    <source>
        <dbReference type="ARBA" id="ARBA00023163"/>
    </source>
</evidence>
<dbReference type="CDD" id="cd12148">
    <property type="entry name" value="fungal_TF_MHR"/>
    <property type="match status" value="1"/>
</dbReference>
<dbReference type="Gene3D" id="4.10.240.10">
    <property type="entry name" value="Zn(2)-C6 fungal-type DNA-binding domain"/>
    <property type="match status" value="1"/>
</dbReference>
<comment type="caution">
    <text evidence="9">The sequence shown here is derived from an EMBL/GenBank/DDBJ whole genome shotgun (WGS) entry which is preliminary data.</text>
</comment>
<proteinExistence type="predicted"/>
<evidence type="ECO:0000313" key="10">
    <source>
        <dbReference type="Proteomes" id="UP000803884"/>
    </source>
</evidence>
<keyword evidence="10" id="KW-1185">Reference proteome</keyword>
<dbReference type="Pfam" id="PF00172">
    <property type="entry name" value="Zn_clus"/>
    <property type="match status" value="1"/>
</dbReference>
<dbReference type="CDD" id="cd00067">
    <property type="entry name" value="GAL4"/>
    <property type="match status" value="1"/>
</dbReference>
<dbReference type="PROSITE" id="PS00463">
    <property type="entry name" value="ZN2_CY6_FUNGAL_1"/>
    <property type="match status" value="1"/>
</dbReference>
<evidence type="ECO:0000256" key="2">
    <source>
        <dbReference type="ARBA" id="ARBA00022723"/>
    </source>
</evidence>
<keyword evidence="5" id="KW-0804">Transcription</keyword>
<dbReference type="SMART" id="SM00906">
    <property type="entry name" value="Fungal_trans"/>
    <property type="match status" value="1"/>
</dbReference>
<comment type="subcellular location">
    <subcellularLocation>
        <location evidence="1">Nucleus</location>
    </subcellularLocation>
</comment>
<dbReference type="SMART" id="SM00066">
    <property type="entry name" value="GAL4"/>
    <property type="match status" value="1"/>
</dbReference>
<keyword evidence="3" id="KW-0805">Transcription regulation</keyword>
<evidence type="ECO:0000256" key="6">
    <source>
        <dbReference type="ARBA" id="ARBA00023242"/>
    </source>
</evidence>
<evidence type="ECO:0000256" key="3">
    <source>
        <dbReference type="ARBA" id="ARBA00023015"/>
    </source>
</evidence>
<dbReference type="InterPro" id="IPR001138">
    <property type="entry name" value="Zn2Cys6_DnaBD"/>
</dbReference>
<keyword evidence="6" id="KW-0539">Nucleus</keyword>
<dbReference type="Proteomes" id="UP000803884">
    <property type="component" value="Unassembled WGS sequence"/>
</dbReference>
<evidence type="ECO:0000256" key="1">
    <source>
        <dbReference type="ARBA" id="ARBA00004123"/>
    </source>
</evidence>
<dbReference type="PANTHER" id="PTHR47540:SF2">
    <property type="entry name" value="ZN(II)2CYS6 TRANSCRIPTION FACTOR (EUROFUNG)"/>
    <property type="match status" value="1"/>
</dbReference>
<evidence type="ECO:0000313" key="9">
    <source>
        <dbReference type="EMBL" id="KAL1582877.1"/>
    </source>
</evidence>
<protein>
    <recommendedName>
        <fullName evidence="8">Zn(2)-C6 fungal-type domain-containing protein</fullName>
    </recommendedName>
</protein>
<evidence type="ECO:0000256" key="7">
    <source>
        <dbReference type="SAM" id="MobiDB-lite"/>
    </source>
</evidence>
<feature type="domain" description="Zn(2)-C6 fungal-type" evidence="8">
    <location>
        <begin position="55"/>
        <end position="84"/>
    </location>
</feature>
<organism evidence="9 10">
    <name type="scientific">Cladosporium halotolerans</name>
    <dbReference type="NCBI Taxonomy" id="1052096"/>
    <lineage>
        <taxon>Eukaryota</taxon>
        <taxon>Fungi</taxon>
        <taxon>Dikarya</taxon>
        <taxon>Ascomycota</taxon>
        <taxon>Pezizomycotina</taxon>
        <taxon>Dothideomycetes</taxon>
        <taxon>Dothideomycetidae</taxon>
        <taxon>Cladosporiales</taxon>
        <taxon>Cladosporiaceae</taxon>
        <taxon>Cladosporium</taxon>
    </lineage>
</organism>
<dbReference type="PANTHER" id="PTHR47540">
    <property type="entry name" value="THIAMINE REPRESSIBLE GENES REGULATORY PROTEIN THI5"/>
    <property type="match status" value="1"/>
</dbReference>
<dbReference type="Pfam" id="PF04082">
    <property type="entry name" value="Fungal_trans"/>
    <property type="match status" value="1"/>
</dbReference>
<dbReference type="GO" id="GO:0043565">
    <property type="term" value="F:sequence-specific DNA binding"/>
    <property type="evidence" value="ECO:0007669"/>
    <property type="project" value="TreeGrafter"/>
</dbReference>
<evidence type="ECO:0000259" key="8">
    <source>
        <dbReference type="PROSITE" id="PS50048"/>
    </source>
</evidence>
<dbReference type="GO" id="GO:0005634">
    <property type="term" value="C:nucleus"/>
    <property type="evidence" value="ECO:0007669"/>
    <property type="project" value="UniProtKB-SubCell"/>
</dbReference>
<feature type="region of interest" description="Disordered" evidence="7">
    <location>
        <begin position="89"/>
        <end position="137"/>
    </location>
</feature>
<dbReference type="GO" id="GO:0006351">
    <property type="term" value="P:DNA-templated transcription"/>
    <property type="evidence" value="ECO:0007669"/>
    <property type="project" value="InterPro"/>
</dbReference>
<dbReference type="GO" id="GO:0008270">
    <property type="term" value="F:zinc ion binding"/>
    <property type="evidence" value="ECO:0007669"/>
    <property type="project" value="InterPro"/>
</dbReference>
<gene>
    <name evidence="9" type="ORF">WHR41_08420</name>
</gene>
<accession>A0AB34KGG5</accession>
<dbReference type="SUPFAM" id="SSF57701">
    <property type="entry name" value="Zn2/Cys6 DNA-binding domain"/>
    <property type="match status" value="1"/>
</dbReference>